<feature type="signal peptide" evidence="2">
    <location>
        <begin position="1"/>
        <end position="27"/>
    </location>
</feature>
<evidence type="ECO:0008006" key="4">
    <source>
        <dbReference type="Google" id="ProtNLM"/>
    </source>
</evidence>
<feature type="compositionally biased region" description="Basic residues" evidence="1">
    <location>
        <begin position="82"/>
        <end position="91"/>
    </location>
</feature>
<accession>A0A131YBI2</accession>
<dbReference type="AlphaFoldDB" id="A0A131YBI2"/>
<evidence type="ECO:0000313" key="3">
    <source>
        <dbReference type="EMBL" id="JAP75888.1"/>
    </source>
</evidence>
<keyword evidence="2" id="KW-0732">Signal</keyword>
<reference evidence="3" key="1">
    <citation type="journal article" date="2016" name="Ticks Tick Borne Dis.">
        <title>De novo assembly and annotation of the salivary gland transcriptome of Rhipicephalus appendiculatus male and female ticks during blood feeding.</title>
        <authorList>
            <person name="de Castro M.H."/>
            <person name="de Klerk D."/>
            <person name="Pienaar R."/>
            <person name="Latif A.A."/>
            <person name="Rees D.J."/>
            <person name="Mans B.J."/>
        </authorList>
    </citation>
    <scope>NUCLEOTIDE SEQUENCE</scope>
    <source>
        <tissue evidence="3">Salivary glands</tissue>
    </source>
</reference>
<name>A0A131YBI2_RHIAP</name>
<proteinExistence type="predicted"/>
<evidence type="ECO:0000256" key="1">
    <source>
        <dbReference type="SAM" id="MobiDB-lite"/>
    </source>
</evidence>
<sequence length="91" mass="10427">MRHMTYLSYQFRLLVCGTSMLCICAYSERRNTCSGASVLYVRLTHSSKPQRARTAIVLILYSSEQSGEPHKPQRAASQQPMSRHRSSVRTY</sequence>
<feature type="region of interest" description="Disordered" evidence="1">
    <location>
        <begin position="65"/>
        <end position="91"/>
    </location>
</feature>
<feature type="chain" id="PRO_5007284570" description="Secreted protein" evidence="2">
    <location>
        <begin position="28"/>
        <end position="91"/>
    </location>
</feature>
<protein>
    <recommendedName>
        <fullName evidence="4">Secreted protein</fullName>
    </recommendedName>
</protein>
<dbReference type="EMBL" id="GEDV01012669">
    <property type="protein sequence ID" value="JAP75888.1"/>
    <property type="molecule type" value="Transcribed_RNA"/>
</dbReference>
<organism evidence="3">
    <name type="scientific">Rhipicephalus appendiculatus</name>
    <name type="common">Brown ear tick</name>
    <dbReference type="NCBI Taxonomy" id="34631"/>
    <lineage>
        <taxon>Eukaryota</taxon>
        <taxon>Metazoa</taxon>
        <taxon>Ecdysozoa</taxon>
        <taxon>Arthropoda</taxon>
        <taxon>Chelicerata</taxon>
        <taxon>Arachnida</taxon>
        <taxon>Acari</taxon>
        <taxon>Parasitiformes</taxon>
        <taxon>Ixodida</taxon>
        <taxon>Ixodoidea</taxon>
        <taxon>Ixodidae</taxon>
        <taxon>Rhipicephalinae</taxon>
        <taxon>Rhipicephalus</taxon>
        <taxon>Rhipicephalus</taxon>
    </lineage>
</organism>
<evidence type="ECO:0000256" key="2">
    <source>
        <dbReference type="SAM" id="SignalP"/>
    </source>
</evidence>